<dbReference type="InterPro" id="IPR051595">
    <property type="entry name" value="GH25_Enzymes"/>
</dbReference>
<evidence type="ECO:0000256" key="1">
    <source>
        <dbReference type="SAM" id="SignalP"/>
    </source>
</evidence>
<dbReference type="SUPFAM" id="SSF51445">
    <property type="entry name" value="(Trans)glycosidases"/>
    <property type="match status" value="1"/>
</dbReference>
<dbReference type="WBParaSite" id="ACRNAN_scaffold10444.g6940.t1">
    <property type="protein sequence ID" value="ACRNAN_scaffold10444.g6940.t1"/>
    <property type="gene ID" value="ACRNAN_scaffold10444.g6940"/>
</dbReference>
<dbReference type="PANTHER" id="PTHR23208">
    <property type="entry name" value="LYSOZYME PROTEIN"/>
    <property type="match status" value="1"/>
</dbReference>
<accession>A0A914CGI1</accession>
<dbReference type="Proteomes" id="UP000887540">
    <property type="component" value="Unplaced"/>
</dbReference>
<dbReference type="Gene3D" id="3.20.20.80">
    <property type="entry name" value="Glycosidases"/>
    <property type="match status" value="1"/>
</dbReference>
<feature type="signal peptide" evidence="1">
    <location>
        <begin position="1"/>
        <end position="19"/>
    </location>
</feature>
<keyword evidence="2" id="KW-1185">Reference proteome</keyword>
<dbReference type="PANTHER" id="PTHR23208:SF36">
    <property type="entry name" value="LYSOZYME-RELATED"/>
    <property type="match status" value="1"/>
</dbReference>
<name>A0A914CGI1_9BILA</name>
<keyword evidence="1" id="KW-0732">Signal</keyword>
<sequence length="224" mass="25445">MLILGVLLSSNLFISFVVGDSIGFDTIHPLSVSQFQCLNNTYNYVFLRVGKADGSIDNVGLQNIKNANQGGFTYQINPYFYPNISINSSDQLSQIQNSLNNAENPIAPISILYVNINPLFWSSDKMQNQKYMTELNNEITNANYFPGYYTSYSSWDQVFGVDFVVSPTEESYLWWTQLNGIQVIRLILLKFGVFRIILVLYHLEDGDSLIIINGKQMLTYVAQL</sequence>
<proteinExistence type="predicted"/>
<organism evidence="2 3">
    <name type="scientific">Acrobeloides nanus</name>
    <dbReference type="NCBI Taxonomy" id="290746"/>
    <lineage>
        <taxon>Eukaryota</taxon>
        <taxon>Metazoa</taxon>
        <taxon>Ecdysozoa</taxon>
        <taxon>Nematoda</taxon>
        <taxon>Chromadorea</taxon>
        <taxon>Rhabditida</taxon>
        <taxon>Tylenchina</taxon>
        <taxon>Cephalobomorpha</taxon>
        <taxon>Cephaloboidea</taxon>
        <taxon>Cephalobidae</taxon>
        <taxon>Acrobeloides</taxon>
    </lineage>
</organism>
<protein>
    <submittedName>
        <fullName evidence="3">Uncharacterized protein</fullName>
    </submittedName>
</protein>
<dbReference type="AlphaFoldDB" id="A0A914CGI1"/>
<dbReference type="InterPro" id="IPR017853">
    <property type="entry name" value="GH"/>
</dbReference>
<feature type="chain" id="PRO_5037963309" evidence="1">
    <location>
        <begin position="20"/>
        <end position="224"/>
    </location>
</feature>
<reference evidence="3" key="1">
    <citation type="submission" date="2022-11" db="UniProtKB">
        <authorList>
            <consortium name="WormBaseParasite"/>
        </authorList>
    </citation>
    <scope>IDENTIFICATION</scope>
</reference>
<dbReference type="GO" id="GO:0007165">
    <property type="term" value="P:signal transduction"/>
    <property type="evidence" value="ECO:0007669"/>
    <property type="project" value="TreeGrafter"/>
</dbReference>
<dbReference type="GO" id="GO:0045087">
    <property type="term" value="P:innate immune response"/>
    <property type="evidence" value="ECO:0007669"/>
    <property type="project" value="TreeGrafter"/>
</dbReference>
<evidence type="ECO:0000313" key="2">
    <source>
        <dbReference type="Proteomes" id="UP000887540"/>
    </source>
</evidence>
<evidence type="ECO:0000313" key="3">
    <source>
        <dbReference type="WBParaSite" id="ACRNAN_scaffold10444.g6940.t1"/>
    </source>
</evidence>